<name>A0ABQ7BIM4_BRACR</name>
<protein>
    <submittedName>
        <fullName evidence="1">Uncharacterized protein</fullName>
    </submittedName>
</protein>
<keyword evidence="2" id="KW-1185">Reference proteome</keyword>
<accession>A0ABQ7BIM4</accession>
<organism evidence="1 2">
    <name type="scientific">Brassica cretica</name>
    <name type="common">Mustard</name>
    <dbReference type="NCBI Taxonomy" id="69181"/>
    <lineage>
        <taxon>Eukaryota</taxon>
        <taxon>Viridiplantae</taxon>
        <taxon>Streptophyta</taxon>
        <taxon>Embryophyta</taxon>
        <taxon>Tracheophyta</taxon>
        <taxon>Spermatophyta</taxon>
        <taxon>Magnoliopsida</taxon>
        <taxon>eudicotyledons</taxon>
        <taxon>Gunneridae</taxon>
        <taxon>Pentapetalae</taxon>
        <taxon>rosids</taxon>
        <taxon>malvids</taxon>
        <taxon>Brassicales</taxon>
        <taxon>Brassicaceae</taxon>
        <taxon>Brassiceae</taxon>
        <taxon>Brassica</taxon>
    </lineage>
</organism>
<gene>
    <name evidence="1" type="ORF">DY000_02041721</name>
</gene>
<sequence>MESLSTTIYMEVDGYLCMGKLIGLVQREKTRILLYSYSVLISQERDLDV</sequence>
<comment type="caution">
    <text evidence="1">The sequence shown here is derived from an EMBL/GenBank/DDBJ whole genome shotgun (WGS) entry which is preliminary data.</text>
</comment>
<evidence type="ECO:0000313" key="1">
    <source>
        <dbReference type="EMBL" id="KAF3531781.1"/>
    </source>
</evidence>
<dbReference type="EMBL" id="QGKV02001507">
    <property type="protein sequence ID" value="KAF3531781.1"/>
    <property type="molecule type" value="Genomic_DNA"/>
</dbReference>
<evidence type="ECO:0000313" key="2">
    <source>
        <dbReference type="Proteomes" id="UP000266723"/>
    </source>
</evidence>
<dbReference type="Proteomes" id="UP000266723">
    <property type="component" value="Unassembled WGS sequence"/>
</dbReference>
<proteinExistence type="predicted"/>
<reference evidence="1 2" key="1">
    <citation type="journal article" date="2020" name="BMC Genomics">
        <title>Intraspecific diversification of the crop wild relative Brassica cretica Lam. using demographic model selection.</title>
        <authorList>
            <person name="Kioukis A."/>
            <person name="Michalopoulou V.A."/>
            <person name="Briers L."/>
            <person name="Pirintsos S."/>
            <person name="Studholme D.J."/>
            <person name="Pavlidis P."/>
            <person name="Sarris P.F."/>
        </authorList>
    </citation>
    <scope>NUCLEOTIDE SEQUENCE [LARGE SCALE GENOMIC DNA]</scope>
    <source>
        <strain evidence="2">cv. PFS-1207/04</strain>
    </source>
</reference>